<feature type="compositionally biased region" description="Polar residues" evidence="1">
    <location>
        <begin position="69"/>
        <end position="88"/>
    </location>
</feature>
<evidence type="ECO:0000313" key="2">
    <source>
        <dbReference type="EMBL" id="KAG0559943.1"/>
    </source>
</evidence>
<reference evidence="2" key="1">
    <citation type="submission" date="2020-06" db="EMBL/GenBank/DDBJ databases">
        <title>WGS assembly of Ceratodon purpureus strain R40.</title>
        <authorList>
            <person name="Carey S.B."/>
            <person name="Jenkins J."/>
            <person name="Shu S."/>
            <person name="Lovell J.T."/>
            <person name="Sreedasyam A."/>
            <person name="Maumus F."/>
            <person name="Tiley G.P."/>
            <person name="Fernandez-Pozo N."/>
            <person name="Barry K."/>
            <person name="Chen C."/>
            <person name="Wang M."/>
            <person name="Lipzen A."/>
            <person name="Daum C."/>
            <person name="Saski C.A."/>
            <person name="Payton A.C."/>
            <person name="Mcbreen J.C."/>
            <person name="Conrad R.E."/>
            <person name="Kollar L.M."/>
            <person name="Olsson S."/>
            <person name="Huttunen S."/>
            <person name="Landis J.B."/>
            <person name="Wickett N.J."/>
            <person name="Johnson M.G."/>
            <person name="Rensing S.A."/>
            <person name="Grimwood J."/>
            <person name="Schmutz J."/>
            <person name="Mcdaniel S.F."/>
        </authorList>
    </citation>
    <scope>NUCLEOTIDE SEQUENCE</scope>
    <source>
        <strain evidence="2">R40</strain>
    </source>
</reference>
<evidence type="ECO:0000256" key="1">
    <source>
        <dbReference type="SAM" id="MobiDB-lite"/>
    </source>
</evidence>
<dbReference type="EMBL" id="CM026431">
    <property type="protein sequence ID" value="KAG0559943.1"/>
    <property type="molecule type" value="Genomic_DNA"/>
</dbReference>
<comment type="caution">
    <text evidence="2">The sequence shown here is derived from an EMBL/GenBank/DDBJ whole genome shotgun (WGS) entry which is preliminary data.</text>
</comment>
<dbReference type="AlphaFoldDB" id="A0A8T0GLS7"/>
<keyword evidence="3" id="KW-1185">Reference proteome</keyword>
<sequence>MSSINCCCSEYCYITTRSLCYKFKIHPDRSNARSEKKHHPPPLNRVQFLTSPFDLPINQPTPLPLKPDSQISQTNAPSSDHLSSTHSP</sequence>
<name>A0A8T0GLS7_CERPU</name>
<dbReference type="Proteomes" id="UP000822688">
    <property type="component" value="Chromosome 10"/>
</dbReference>
<feature type="region of interest" description="Disordered" evidence="1">
    <location>
        <begin position="52"/>
        <end position="88"/>
    </location>
</feature>
<proteinExistence type="predicted"/>
<organism evidence="2 3">
    <name type="scientific">Ceratodon purpureus</name>
    <name type="common">Fire moss</name>
    <name type="synonym">Dicranum purpureum</name>
    <dbReference type="NCBI Taxonomy" id="3225"/>
    <lineage>
        <taxon>Eukaryota</taxon>
        <taxon>Viridiplantae</taxon>
        <taxon>Streptophyta</taxon>
        <taxon>Embryophyta</taxon>
        <taxon>Bryophyta</taxon>
        <taxon>Bryophytina</taxon>
        <taxon>Bryopsida</taxon>
        <taxon>Dicranidae</taxon>
        <taxon>Pseudoditrichales</taxon>
        <taxon>Ditrichaceae</taxon>
        <taxon>Ceratodon</taxon>
    </lineage>
</organism>
<evidence type="ECO:0000313" key="3">
    <source>
        <dbReference type="Proteomes" id="UP000822688"/>
    </source>
</evidence>
<accession>A0A8T0GLS7</accession>
<gene>
    <name evidence="2" type="ORF">KC19_10G140600</name>
</gene>
<protein>
    <submittedName>
        <fullName evidence="2">Uncharacterized protein</fullName>
    </submittedName>
</protein>